<organism evidence="4 5">
    <name type="scientific">Naganishia liquefaciens</name>
    <dbReference type="NCBI Taxonomy" id="104408"/>
    <lineage>
        <taxon>Eukaryota</taxon>
        <taxon>Fungi</taxon>
        <taxon>Dikarya</taxon>
        <taxon>Basidiomycota</taxon>
        <taxon>Agaricomycotina</taxon>
        <taxon>Tremellomycetes</taxon>
        <taxon>Filobasidiales</taxon>
        <taxon>Filobasidiaceae</taxon>
        <taxon>Naganishia</taxon>
    </lineage>
</organism>
<dbReference type="InterPro" id="IPR019734">
    <property type="entry name" value="TPR_rpt"/>
</dbReference>
<feature type="compositionally biased region" description="Low complexity" evidence="3">
    <location>
        <begin position="211"/>
        <end position="222"/>
    </location>
</feature>
<keyword evidence="5" id="KW-1185">Reference proteome</keyword>
<evidence type="ECO:0000256" key="3">
    <source>
        <dbReference type="SAM" id="MobiDB-lite"/>
    </source>
</evidence>
<dbReference type="InterPro" id="IPR051966">
    <property type="entry name" value="RPAP3"/>
</dbReference>
<dbReference type="EMBL" id="BLZA01000049">
    <property type="protein sequence ID" value="GHJ89686.1"/>
    <property type="molecule type" value="Genomic_DNA"/>
</dbReference>
<feature type="repeat" description="TPR" evidence="2">
    <location>
        <begin position="721"/>
        <end position="754"/>
    </location>
</feature>
<dbReference type="Proteomes" id="UP000620104">
    <property type="component" value="Unassembled WGS sequence"/>
</dbReference>
<dbReference type="AlphaFoldDB" id="A0A8H3TY09"/>
<evidence type="ECO:0000313" key="5">
    <source>
        <dbReference type="Proteomes" id="UP000620104"/>
    </source>
</evidence>
<comment type="caution">
    <text evidence="4">The sequence shown here is derived from an EMBL/GenBank/DDBJ whole genome shotgun (WGS) entry which is preliminary data.</text>
</comment>
<dbReference type="GO" id="GO:0101031">
    <property type="term" value="C:protein folding chaperone complex"/>
    <property type="evidence" value="ECO:0007669"/>
    <property type="project" value="TreeGrafter"/>
</dbReference>
<feature type="region of interest" description="Disordered" evidence="3">
    <location>
        <begin position="1"/>
        <end position="45"/>
    </location>
</feature>
<feature type="region of interest" description="Disordered" evidence="3">
    <location>
        <begin position="363"/>
        <end position="389"/>
    </location>
</feature>
<feature type="region of interest" description="Disordered" evidence="3">
    <location>
        <begin position="150"/>
        <end position="222"/>
    </location>
</feature>
<evidence type="ECO:0000256" key="2">
    <source>
        <dbReference type="PROSITE-ProRule" id="PRU00339"/>
    </source>
</evidence>
<feature type="compositionally biased region" description="Polar residues" evidence="3">
    <location>
        <begin position="423"/>
        <end position="443"/>
    </location>
</feature>
<proteinExistence type="predicted"/>
<dbReference type="PROSITE" id="PS50005">
    <property type="entry name" value="TPR"/>
    <property type="match status" value="1"/>
</dbReference>
<dbReference type="SMART" id="SM00028">
    <property type="entry name" value="TPR"/>
    <property type="match status" value="3"/>
</dbReference>
<dbReference type="Gene3D" id="1.25.40.10">
    <property type="entry name" value="Tetratricopeptide repeat domain"/>
    <property type="match status" value="1"/>
</dbReference>
<feature type="region of interest" description="Disordered" evidence="3">
    <location>
        <begin position="248"/>
        <end position="297"/>
    </location>
</feature>
<reference evidence="4" key="1">
    <citation type="submission" date="2020-07" db="EMBL/GenBank/DDBJ databases">
        <title>Draft Genome Sequence of a Deep-Sea Yeast, Naganishia (Cryptococcus) liquefaciens strain N6.</title>
        <authorList>
            <person name="Han Y.W."/>
            <person name="Kajitani R."/>
            <person name="Morimoto H."/>
            <person name="Parhat M."/>
            <person name="Tsubouchi H."/>
            <person name="Bakenova O."/>
            <person name="Ogata M."/>
            <person name="Argunhan B."/>
            <person name="Aoki R."/>
            <person name="Kajiwara S."/>
            <person name="Itoh T."/>
            <person name="Iwasaki H."/>
        </authorList>
    </citation>
    <scope>NUCLEOTIDE SEQUENCE</scope>
    <source>
        <strain evidence="4">N6</strain>
    </source>
</reference>
<evidence type="ECO:0008006" key="6">
    <source>
        <dbReference type="Google" id="ProtNLM"/>
    </source>
</evidence>
<dbReference type="OrthoDB" id="2588795at2759"/>
<feature type="region of interest" description="Disordered" evidence="3">
    <location>
        <begin position="408"/>
        <end position="447"/>
    </location>
</feature>
<sequence length="1052" mass="115578">MAIPLSSAANGQGSRQLRISEPAAVKRKSSGRKPKSSNASRASSQLLPLCAHPSLRNITNKLTAIQVARTDSRYSSATSPTATLPFSVPGNPGSAYNTIAPPPLQLPKVPKPRPKLSDIPPAHRAVWGKFVKGKVPVPGKVKHEKLCGRCGERSHRNGGGNGPFGEAFRAPDSIASKDGKAGAANAEKNNQRAVTTTTTKTSTVPGNPKMSTTTSVTTTGSPSNAAPLPIQLYAPDCVLFDDPSALDDFRPRYTRPGPTPPPIMGGRRRPRRQDQMTHNSPASNLHSSSHSHTHCNCAAKRSTDPELIASIQAYIHTLFTLKYAYHDLPHAFFDKVREAEKGLIPLLLRDGVVDVARRRGDLGETTRKQKSPGAKRDIAVAGTSSNGVPSRLRESVSTLITGERSLSDCSASGAAKPARPSMSRATSLDSSIPNTVSMETSGETAKDHSLQEQQQGVSAMMPDLSLNLKLDDFPTPEMVFDMREEMRDVVGEFLSDIFITTATDMSDHIALLADIHGYDSLSCGPPCVCTLSACLPCIINLQFRLINDENVKPFPRDPADTALVRWSVKAIRGSMISTEAIIGDAKKDSKANTEPSTPAETRRNSGAGPHIPIEEIMRQIDASDERDRVQLQDAQRRMGDELWRIALEMDLQVLAKREIKALKEVPDDEFVTLLNEACSPNPEDEHEEEHRLMDLWDEWTSHIPPIDPDYTESEEKDYIEAEKEKKNGNEAFTKGLYRRAIRHFTNAIALDPDQPVYPLNRAAAFLKLDRWPHAQRDCTTCITLDPRNSKAYYRRALARKAMGYLFDAERDLQAVLALEPKSAAFQVELKEIQEMIAHTAVTSASSHMTSLPEIPEVQDSKEAKADREANEIKLKQRFDRTVKEKFADIDSRATRNGALTRQRSSSGDNLCDMHQFEACLKYGLPEPTCPCGEDHDWDDEDTDGTYEDYEDDYEDDVSEDYSDIEEEAATAAEHARARMQDIASVKPTGAAAAAGPFSKAGSIPHLDISDEVNKRMQAALRNPGLDSFDQLKQCFADSIFAAMTKHQEAQGT</sequence>
<accession>A0A8H3TY09</accession>
<keyword evidence="1 2" id="KW-0802">TPR repeat</keyword>
<feature type="region of interest" description="Disordered" evidence="3">
    <location>
        <begin position="585"/>
        <end position="612"/>
    </location>
</feature>
<feature type="compositionally biased region" description="Polar residues" evidence="3">
    <location>
        <begin position="7"/>
        <end position="17"/>
    </location>
</feature>
<feature type="compositionally biased region" description="Low complexity" evidence="3">
    <location>
        <begin position="278"/>
        <end position="297"/>
    </location>
</feature>
<evidence type="ECO:0000313" key="4">
    <source>
        <dbReference type="EMBL" id="GHJ89686.1"/>
    </source>
</evidence>
<dbReference type="PANTHER" id="PTHR46423:SF1">
    <property type="entry name" value="RNA POLYMERASE II-ASSOCIATED PROTEIN 3"/>
    <property type="match status" value="1"/>
</dbReference>
<evidence type="ECO:0000256" key="1">
    <source>
        <dbReference type="ARBA" id="ARBA00022803"/>
    </source>
</evidence>
<dbReference type="PANTHER" id="PTHR46423">
    <property type="entry name" value="RNA POLYMERASE II-ASSOCIATED PROTEIN 3"/>
    <property type="match status" value="1"/>
</dbReference>
<dbReference type="SUPFAM" id="SSF48452">
    <property type="entry name" value="TPR-like"/>
    <property type="match status" value="1"/>
</dbReference>
<feature type="compositionally biased region" description="Basic residues" evidence="3">
    <location>
        <begin position="25"/>
        <end position="35"/>
    </location>
</feature>
<dbReference type="InterPro" id="IPR011990">
    <property type="entry name" value="TPR-like_helical_dom_sf"/>
</dbReference>
<name>A0A8H3TY09_9TREE</name>
<protein>
    <recommendedName>
        <fullName evidence="6">Tetratricopeptide repeat protein</fullName>
    </recommendedName>
</protein>
<gene>
    <name evidence="4" type="ORF">NliqN6_6088</name>
</gene>